<keyword evidence="2" id="KW-1185">Reference proteome</keyword>
<name>A0AAN4ZF30_9BILA</name>
<dbReference type="Proteomes" id="UP001328107">
    <property type="component" value="Unassembled WGS sequence"/>
</dbReference>
<protein>
    <recommendedName>
        <fullName evidence="3">Peptidase</fullName>
    </recommendedName>
</protein>
<accession>A0AAN4ZF30</accession>
<dbReference type="EMBL" id="BTRK01000002">
    <property type="protein sequence ID" value="GMR35790.1"/>
    <property type="molecule type" value="Genomic_DNA"/>
</dbReference>
<comment type="caution">
    <text evidence="1">The sequence shown here is derived from an EMBL/GenBank/DDBJ whole genome shotgun (WGS) entry which is preliminary data.</text>
</comment>
<evidence type="ECO:0000313" key="2">
    <source>
        <dbReference type="Proteomes" id="UP001328107"/>
    </source>
</evidence>
<proteinExistence type="predicted"/>
<dbReference type="AlphaFoldDB" id="A0AAN4ZF30"/>
<reference evidence="2" key="1">
    <citation type="submission" date="2022-10" db="EMBL/GenBank/DDBJ databases">
        <title>Genome assembly of Pristionchus species.</title>
        <authorList>
            <person name="Yoshida K."/>
            <person name="Sommer R.J."/>
        </authorList>
    </citation>
    <scope>NUCLEOTIDE SEQUENCE [LARGE SCALE GENOMIC DNA]</scope>
    <source>
        <strain evidence="2">RS5460</strain>
    </source>
</reference>
<organism evidence="1 2">
    <name type="scientific">Pristionchus mayeri</name>
    <dbReference type="NCBI Taxonomy" id="1317129"/>
    <lineage>
        <taxon>Eukaryota</taxon>
        <taxon>Metazoa</taxon>
        <taxon>Ecdysozoa</taxon>
        <taxon>Nematoda</taxon>
        <taxon>Chromadorea</taxon>
        <taxon>Rhabditida</taxon>
        <taxon>Rhabditina</taxon>
        <taxon>Diplogasteromorpha</taxon>
        <taxon>Diplogasteroidea</taxon>
        <taxon>Neodiplogasteridae</taxon>
        <taxon>Pristionchus</taxon>
    </lineage>
</organism>
<evidence type="ECO:0008006" key="3">
    <source>
        <dbReference type="Google" id="ProtNLM"/>
    </source>
</evidence>
<sequence>MSNFNWNNFKLEEVATLKKTIKDRLVETSWLKERDYFDLDLLSQFLTIIDEMEVIADLDNVDANLTLWMNLDRIITFNFFENRKRSTGCARFDVIHPFLYLKYEMKEKFSRTLFLEQFRIRYMNGLAFNAFYHHTYNSIHLLAPSFYPALSGNSSTTTVLGFTSLLGHEMFHPFTNSKLAISNSIFNREKECIIDHYRASCNIWTEVRILASDSK</sequence>
<gene>
    <name evidence="1" type="ORF">PMAYCL1PPCAC_05985</name>
</gene>
<evidence type="ECO:0000313" key="1">
    <source>
        <dbReference type="EMBL" id="GMR35790.1"/>
    </source>
</evidence>